<evidence type="ECO:0000313" key="2">
    <source>
        <dbReference type="Proteomes" id="UP000499080"/>
    </source>
</evidence>
<organism evidence="1 2">
    <name type="scientific">Araneus ventricosus</name>
    <name type="common">Orbweaver spider</name>
    <name type="synonym">Epeira ventricosa</name>
    <dbReference type="NCBI Taxonomy" id="182803"/>
    <lineage>
        <taxon>Eukaryota</taxon>
        <taxon>Metazoa</taxon>
        <taxon>Ecdysozoa</taxon>
        <taxon>Arthropoda</taxon>
        <taxon>Chelicerata</taxon>
        <taxon>Arachnida</taxon>
        <taxon>Araneae</taxon>
        <taxon>Araneomorphae</taxon>
        <taxon>Entelegynae</taxon>
        <taxon>Araneoidea</taxon>
        <taxon>Araneidae</taxon>
        <taxon>Araneus</taxon>
    </lineage>
</organism>
<evidence type="ECO:0000313" key="1">
    <source>
        <dbReference type="EMBL" id="GBN09399.1"/>
    </source>
</evidence>
<protein>
    <submittedName>
        <fullName evidence="1">Uncharacterized protein</fullName>
    </submittedName>
</protein>
<sequence>MFGEMITWFRHVKRDSQWAASSKVQRVAHFPTGTTIYVIATESFKEAGNEYMASGEFNNLPGLGRWDAGDFWYDIMDKSFCFAFIPVCHL</sequence>
<proteinExistence type="predicted"/>
<dbReference type="Proteomes" id="UP000499080">
    <property type="component" value="Unassembled WGS sequence"/>
</dbReference>
<dbReference type="EMBL" id="BGPR01005351">
    <property type="protein sequence ID" value="GBN09399.1"/>
    <property type="molecule type" value="Genomic_DNA"/>
</dbReference>
<reference evidence="1 2" key="1">
    <citation type="journal article" date="2019" name="Sci. Rep.">
        <title>Orb-weaving spider Araneus ventricosus genome elucidates the spidroin gene catalogue.</title>
        <authorList>
            <person name="Kono N."/>
            <person name="Nakamura H."/>
            <person name="Ohtoshi R."/>
            <person name="Moran D.A.P."/>
            <person name="Shinohara A."/>
            <person name="Yoshida Y."/>
            <person name="Fujiwara M."/>
            <person name="Mori M."/>
            <person name="Tomita M."/>
            <person name="Arakawa K."/>
        </authorList>
    </citation>
    <scope>NUCLEOTIDE SEQUENCE [LARGE SCALE GENOMIC DNA]</scope>
</reference>
<accession>A0A4Y2L4Q4</accession>
<keyword evidence="2" id="KW-1185">Reference proteome</keyword>
<dbReference type="AlphaFoldDB" id="A0A4Y2L4Q4"/>
<name>A0A4Y2L4Q4_ARAVE</name>
<gene>
    <name evidence="1" type="ORF">AVEN_36813_1</name>
</gene>
<comment type="caution">
    <text evidence="1">The sequence shown here is derived from an EMBL/GenBank/DDBJ whole genome shotgun (WGS) entry which is preliminary data.</text>
</comment>